<feature type="region of interest" description="Disordered" evidence="1">
    <location>
        <begin position="134"/>
        <end position="162"/>
    </location>
</feature>
<dbReference type="PANTHER" id="PTHR33498">
    <property type="entry name" value="TRANSPOSASE FOR INSERTION SEQUENCE ELEMENT IS1557"/>
    <property type="match status" value="1"/>
</dbReference>
<dbReference type="InterPro" id="IPR047951">
    <property type="entry name" value="Transpos_ISL3"/>
</dbReference>
<sequence length="162" mass="18356">MLSPFGGLTSIGVDETGYRKGHTCITVVVDHERHRAIWAHDGYGRDVFGLFFQTLTPEQRASIRVVAGDGARWIDSCVHEWCPNAERAPDGFHIVSWTSDAPDKVRRHPWNQARRDGDEKSVKRMRGVRYAVLKNPGKLTDRRSEASGNLRDTDPKGRPYRS</sequence>
<dbReference type="InterPro" id="IPR002560">
    <property type="entry name" value="Transposase_DDE"/>
</dbReference>
<dbReference type="PANTHER" id="PTHR33498:SF1">
    <property type="entry name" value="TRANSPOSASE FOR INSERTION SEQUENCE ELEMENT IS1557"/>
    <property type="match status" value="1"/>
</dbReference>
<name>A0A1S2VRA7_BIFLN</name>
<evidence type="ECO:0000259" key="2">
    <source>
        <dbReference type="Pfam" id="PF01610"/>
    </source>
</evidence>
<dbReference type="Proteomes" id="UP000181801">
    <property type="component" value="Unassembled WGS sequence"/>
</dbReference>
<evidence type="ECO:0000313" key="3">
    <source>
        <dbReference type="EMBL" id="OIN61317.1"/>
    </source>
</evidence>
<reference evidence="3 4" key="1">
    <citation type="journal article" date="2016" name="BMC Microbiol.">
        <title>Fucosyllactose and L-fucose utilization of infant Bifidobacterium longum and Bifidobacterium kashiwanohense.</title>
        <authorList>
            <person name="Bunesova V."/>
            <person name="Lacroix C."/>
            <person name="Schwab C."/>
        </authorList>
    </citation>
    <scope>NUCLEOTIDE SEQUENCE [LARGE SCALE GENOMIC DNA]</scope>
    <source>
        <strain evidence="3 4">BSM11-5</strain>
    </source>
</reference>
<dbReference type="EMBL" id="MOAE01000045">
    <property type="protein sequence ID" value="OIN61317.1"/>
    <property type="molecule type" value="Genomic_DNA"/>
</dbReference>
<evidence type="ECO:0000256" key="1">
    <source>
        <dbReference type="SAM" id="MobiDB-lite"/>
    </source>
</evidence>
<dbReference type="Pfam" id="PF01610">
    <property type="entry name" value="DDE_Tnp_ISL3"/>
    <property type="match status" value="1"/>
</dbReference>
<comment type="caution">
    <text evidence="3">The sequence shown here is derived from an EMBL/GenBank/DDBJ whole genome shotgun (WGS) entry which is preliminary data.</text>
</comment>
<protein>
    <submittedName>
        <fullName evidence="3">Transposase</fullName>
    </submittedName>
</protein>
<proteinExistence type="predicted"/>
<accession>A0A1S2VRA7</accession>
<dbReference type="RefSeq" id="WP_071475331.1">
    <property type="nucleotide sequence ID" value="NZ_MOAE01000045.1"/>
</dbReference>
<gene>
    <name evidence="3" type="ORF">BFS26_10665</name>
</gene>
<evidence type="ECO:0000313" key="4">
    <source>
        <dbReference type="Proteomes" id="UP000181801"/>
    </source>
</evidence>
<feature type="domain" description="Transposase IS204/IS1001/IS1096/IS1165 DDE" evidence="2">
    <location>
        <begin position="11"/>
        <end position="155"/>
    </location>
</feature>
<feature type="compositionally biased region" description="Basic and acidic residues" evidence="1">
    <location>
        <begin position="139"/>
        <end position="162"/>
    </location>
</feature>
<dbReference type="AlphaFoldDB" id="A0A1S2VRA7"/>
<organism evidence="3 4">
    <name type="scientific">Bifidobacterium longum subsp. suis</name>
    <dbReference type="NCBI Taxonomy" id="1695"/>
    <lineage>
        <taxon>Bacteria</taxon>
        <taxon>Bacillati</taxon>
        <taxon>Actinomycetota</taxon>
        <taxon>Actinomycetes</taxon>
        <taxon>Bifidobacteriales</taxon>
        <taxon>Bifidobacteriaceae</taxon>
        <taxon>Bifidobacterium</taxon>
    </lineage>
</organism>